<dbReference type="KEGG" id="pbar:105426621"/>
<evidence type="ECO:0000259" key="2">
    <source>
        <dbReference type="Pfam" id="PF21034"/>
    </source>
</evidence>
<dbReference type="GO" id="GO:0005737">
    <property type="term" value="C:cytoplasm"/>
    <property type="evidence" value="ECO:0007669"/>
    <property type="project" value="TreeGrafter"/>
</dbReference>
<feature type="compositionally biased region" description="Basic and acidic residues" evidence="1">
    <location>
        <begin position="1689"/>
        <end position="1702"/>
    </location>
</feature>
<organism evidence="3 6">
    <name type="scientific">Pogonomyrmex barbatus</name>
    <name type="common">red harvester ant</name>
    <dbReference type="NCBI Taxonomy" id="144034"/>
    <lineage>
        <taxon>Eukaryota</taxon>
        <taxon>Metazoa</taxon>
        <taxon>Ecdysozoa</taxon>
        <taxon>Arthropoda</taxon>
        <taxon>Hexapoda</taxon>
        <taxon>Insecta</taxon>
        <taxon>Pterygota</taxon>
        <taxon>Neoptera</taxon>
        <taxon>Endopterygota</taxon>
        <taxon>Hymenoptera</taxon>
        <taxon>Apocrita</taxon>
        <taxon>Aculeata</taxon>
        <taxon>Formicoidea</taxon>
        <taxon>Formicidae</taxon>
        <taxon>Myrmicinae</taxon>
        <taxon>Pogonomyrmex</taxon>
    </lineage>
</organism>
<dbReference type="Proteomes" id="UP000504615">
    <property type="component" value="Unplaced"/>
</dbReference>
<accession>A0A6I9W4F2</accession>
<dbReference type="InterPro" id="IPR048382">
    <property type="entry name" value="BCAS3_WD40"/>
</dbReference>
<feature type="compositionally biased region" description="Polar residues" evidence="1">
    <location>
        <begin position="1483"/>
        <end position="1495"/>
    </location>
</feature>
<dbReference type="PANTHER" id="PTHR13268">
    <property type="entry name" value="BREAST CARCINOMA AMPLIFIED SEQUENCE 3"/>
    <property type="match status" value="1"/>
</dbReference>
<feature type="region of interest" description="Disordered" evidence="1">
    <location>
        <begin position="1601"/>
        <end position="1634"/>
    </location>
</feature>
<dbReference type="GO" id="GO:0006914">
    <property type="term" value="P:autophagy"/>
    <property type="evidence" value="ECO:0007669"/>
    <property type="project" value="InterPro"/>
</dbReference>
<dbReference type="GO" id="GO:0042594">
    <property type="term" value="P:response to starvation"/>
    <property type="evidence" value="ECO:0007669"/>
    <property type="project" value="TreeGrafter"/>
</dbReference>
<feature type="region of interest" description="Disordered" evidence="1">
    <location>
        <begin position="1520"/>
        <end position="1543"/>
    </location>
</feature>
<dbReference type="Pfam" id="PF21034">
    <property type="entry name" value="BCAS3_WD40"/>
    <property type="match status" value="1"/>
</dbReference>
<evidence type="ECO:0000313" key="3">
    <source>
        <dbReference type="Proteomes" id="UP000504615"/>
    </source>
</evidence>
<evidence type="ECO:0000256" key="1">
    <source>
        <dbReference type="SAM" id="MobiDB-lite"/>
    </source>
</evidence>
<protein>
    <submittedName>
        <fullName evidence="4 5">Uncharacterized protein LOC105426621 isoform X1</fullName>
    </submittedName>
</protein>
<dbReference type="OrthoDB" id="25778at2759"/>
<feature type="compositionally biased region" description="Basic residues" evidence="1">
    <location>
        <begin position="1798"/>
        <end position="1808"/>
    </location>
</feature>
<dbReference type="RefSeq" id="XP_011636224.1">
    <property type="nucleotide sequence ID" value="XM_011637922.2"/>
</dbReference>
<feature type="region of interest" description="Disordered" evidence="1">
    <location>
        <begin position="1328"/>
        <end position="1353"/>
    </location>
</feature>
<dbReference type="InterPro" id="IPR045142">
    <property type="entry name" value="BCAS3-like"/>
</dbReference>
<feature type="compositionally biased region" description="Basic and acidic residues" evidence="1">
    <location>
        <begin position="1770"/>
        <end position="1789"/>
    </location>
</feature>
<feature type="compositionally biased region" description="Polar residues" evidence="1">
    <location>
        <begin position="1532"/>
        <end position="1543"/>
    </location>
</feature>
<feature type="compositionally biased region" description="Polar residues" evidence="1">
    <location>
        <begin position="1415"/>
        <end position="1425"/>
    </location>
</feature>
<dbReference type="RefSeq" id="XP_011636223.1">
    <property type="nucleotide sequence ID" value="XM_011637921.2"/>
</dbReference>
<keyword evidence="3" id="KW-1185">Reference proteome</keyword>
<feature type="compositionally biased region" description="Basic residues" evidence="1">
    <location>
        <begin position="1471"/>
        <end position="1480"/>
    </location>
</feature>
<dbReference type="RefSeq" id="XP_011636225.1">
    <property type="nucleotide sequence ID" value="XM_011637923.1"/>
</dbReference>
<feature type="compositionally biased region" description="Acidic residues" evidence="1">
    <location>
        <begin position="1155"/>
        <end position="1164"/>
    </location>
</feature>
<feature type="region of interest" description="Disordered" evidence="1">
    <location>
        <begin position="1051"/>
        <end position="1175"/>
    </location>
</feature>
<reference evidence="4 5" key="1">
    <citation type="submission" date="2025-04" db="UniProtKB">
        <authorList>
            <consortium name="RefSeq"/>
        </authorList>
    </citation>
    <scope>IDENTIFICATION</scope>
</reference>
<feature type="region of interest" description="Disordered" evidence="1">
    <location>
        <begin position="1277"/>
        <end position="1304"/>
    </location>
</feature>
<feature type="compositionally biased region" description="Basic and acidic residues" evidence="1">
    <location>
        <begin position="1052"/>
        <end position="1116"/>
    </location>
</feature>
<gene>
    <name evidence="4 5 6" type="primary">LOC105426621</name>
</gene>
<evidence type="ECO:0000313" key="5">
    <source>
        <dbReference type="RefSeq" id="XP_011636224.1"/>
    </source>
</evidence>
<proteinExistence type="predicted"/>
<dbReference type="InterPro" id="IPR036322">
    <property type="entry name" value="WD40_repeat_dom_sf"/>
</dbReference>
<evidence type="ECO:0000313" key="4">
    <source>
        <dbReference type="RefSeq" id="XP_011636223.1"/>
    </source>
</evidence>
<sequence>MSAESPRRGVHKGAQVVSPQPIVDRSIIDSVAGIINDIVPQGYAGVSNSDNKETISWARFEYADINDPALYPDYNEGSSTPPLLLVLGYAVGVQVWLIAATGEATEVLSWRQGVVRTLRILPNPKTDDEHVDEFEAKRPMVAVCSEPDSTLPGPKFCDVNFISLKTGEPVHSVGFKHPVCDVLANRRSVVVTLLEKIAVFDARTLQNNITITTCYASPGPNPNPVALGTRWLAYSEKKLIPARRSSGGCEGEGVQSYTATVLYAAKSLGKGLRGLGETVASSLTGNSVSPMAINNAGNDVTQPGVVTILDLQIAKDEKELDDTNADAVIAHFTAHSDAIVAMTFDLTGALLMTADKRGHDFHIFRIQPHPGGPTLAAVHHLYILHRGDTTAKVQDMVFSSDTRWAAISTVRGTTHVFPVAPYGGPVGVRTHSTPNVVNRLSRFHKSAGLTDDGTRSHSPVSHTELPLSVYPYSNPRLPPYPHPTILHPMSQIRQPSSLNQVNSSTQPSRPQQRQRLHSDDSGTLPLKICACFAPPRAWMYAQRESSSKVVKRAVDSLFIMACHGNMIQYDLDPKPAAGVPKEKVCDDTTIELEVEAKGQWPLCRSPNSSDLIPPLSLSNPLLSVSFAPKNNQEFDTAEGRWLSQVEIVTHAGPHRRLWMGPQFVFKTYNAPSGVAVNLVEAEAVEIGITGSRPARSKPVNMPHAASRPLMPVVIDGSGSSYEQSPRFVEAYGDPLDSENVAVGSCESQLREDLAEAMLEISIASHRAPGRRTVFERVGQPVTKVVNPHTGTVITVSADEDEDAISSIQEYDSAAEEIHAPRSVCAEEGPASLGAADLPDEPESRALNRELTEICAEMRSASEPAIDSVPDENIRELQERRALCAEMAATTTMTTSIDYEREEAFRDVPTSLSLCAEPGEIPSSPMTQAKETALWCSKGRSADKRLEDYRNEAHERHLAKAKYVVSYDDDSVTLMENKTMRSERNIEMPSVDERIKKPIARRAIEKSIDSEKSQKRSVEQRTTRAEKYIIKEDEDSVVIEDARCVDSMMTVGARKERSDVDKKREIESAKDTKIARDKHEMPRKNNESKNRFSPRESNGKDRVTSEEKGIKRTREISVDLPEPTESVIDAKGNSIKFTSDMEKARLLSERTKESNHDDDDDDELPPLDPPPLDDFSSIEYHMVEPCNFGRDAASTSTQSDDDIEHIHASEVMQMRMKIDTGSGRCKDASATVSTIAQLSSPTTRRKSSKSTISDDDLEYIHSVDLGFESANLERNDANAMKSLTRGSNDGCPRRRHSRHTLSSDDDLEHVQLSEVRELELDAAVRLSQRESLQEATSAEQQGTKSRSGKRRKDIMVIEKNDAEAAEAAEVTVIYNPLEDMWSKLEETEKCDFADHFKEKPDGPYPSPTKRSKNRGTKATSFSSSSLLPAKRVSQSTDTDIVEIIDIDAMQKADMDADATPECKILPVVTGPRSRKSRKSKRSQLDGQSQENNSTELPVSAPLPSFRSSKVKMAELQEAVQEAVQEESFIELGSRSQESKAQTPPLTEISWSSIVKKSISPSSDSQEVRKETDLEPLIEVEERSESGEHVRKFDEAELHARDDLTFYESAGSPTRERESTRRRACRSKQEEDDDEELFGERDNIDVTKTAATTMVKENILVDIHAPIIDEEPRTDTDVTCVATALTRAKISRDKGDNKATEERSPLLASEVPRSVVDETRRGNVAAERRESQRESSLQLQPTRRQAKDEVGGDDGITGVPKRNDPVSPKVSPESDHGPAEKRNEAEREMPSEHSSATKKASNRSKRKKRR</sequence>
<feature type="compositionally biased region" description="Low complexity" evidence="1">
    <location>
        <begin position="503"/>
        <end position="513"/>
    </location>
</feature>
<feature type="domain" description="BCAS3 WD40" evidence="2">
    <location>
        <begin position="53"/>
        <end position="451"/>
    </location>
</feature>
<feature type="region of interest" description="Disordered" evidence="1">
    <location>
        <begin position="1555"/>
        <end position="1574"/>
    </location>
</feature>
<evidence type="ECO:0000313" key="6">
    <source>
        <dbReference type="RefSeq" id="XP_011636225.1"/>
    </source>
</evidence>
<feature type="region of interest" description="Disordered" evidence="1">
    <location>
        <begin position="1392"/>
        <end position="1433"/>
    </location>
</feature>
<dbReference type="GeneID" id="105426621"/>
<dbReference type="PANTHER" id="PTHR13268:SF0">
    <property type="entry name" value="BCAS3 MICROTUBULE ASSOCIATED CELL MIGRATION FACTOR"/>
    <property type="match status" value="1"/>
</dbReference>
<feature type="region of interest" description="Disordered" evidence="1">
    <location>
        <begin position="496"/>
        <end position="521"/>
    </location>
</feature>
<feature type="compositionally biased region" description="Polar residues" evidence="1">
    <location>
        <begin position="1732"/>
        <end position="1741"/>
    </location>
</feature>
<dbReference type="SUPFAM" id="SSF50978">
    <property type="entry name" value="WD40 repeat-like"/>
    <property type="match status" value="1"/>
</dbReference>
<feature type="region of interest" description="Disordered" evidence="1">
    <location>
        <begin position="1689"/>
        <end position="1808"/>
    </location>
</feature>
<name>A0A6I9W4F2_9HYME</name>
<feature type="compositionally biased region" description="Basic and acidic residues" evidence="1">
    <location>
        <begin position="1713"/>
        <end position="1731"/>
    </location>
</feature>
<feature type="compositionally biased region" description="Polar residues" evidence="1">
    <location>
        <begin position="1332"/>
        <end position="1344"/>
    </location>
</feature>
<feature type="compositionally biased region" description="Basic and acidic residues" evidence="1">
    <location>
        <begin position="1138"/>
        <end position="1154"/>
    </location>
</feature>
<feature type="region of interest" description="Disordered" evidence="1">
    <location>
        <begin position="1461"/>
        <end position="1503"/>
    </location>
</feature>